<proteinExistence type="predicted"/>
<dbReference type="AlphaFoldDB" id="A0A6I9YG10"/>
<evidence type="ECO:0000313" key="9">
    <source>
        <dbReference type="Proteomes" id="UP000504617"/>
    </source>
</evidence>
<keyword evidence="9" id="KW-1185">Reference proteome</keyword>
<feature type="domain" description="CARD" evidence="8">
    <location>
        <begin position="69"/>
        <end position="152"/>
    </location>
</feature>
<protein>
    <recommendedName>
        <fullName evidence="3">RING-type E3 ubiquitin transferase</fullName>
        <ecNumber evidence="3">2.3.2.27</ecNumber>
    </recommendedName>
</protein>
<dbReference type="Pfam" id="PF21290">
    <property type="entry name" value="UBA_BIRC2-3"/>
    <property type="match status" value="1"/>
</dbReference>
<dbReference type="KEGG" id="tsr:106549669"/>
<dbReference type="Gene3D" id="1.10.533.10">
    <property type="entry name" value="Death Domain, Fas"/>
    <property type="match status" value="1"/>
</dbReference>
<dbReference type="GO" id="GO:0005737">
    <property type="term" value="C:cytoplasm"/>
    <property type="evidence" value="ECO:0007669"/>
    <property type="project" value="UniProtKB-SubCell"/>
</dbReference>
<dbReference type="OrthoDB" id="4034597at2759"/>
<dbReference type="SMART" id="SM00114">
    <property type="entry name" value="CARD"/>
    <property type="match status" value="1"/>
</dbReference>
<dbReference type="Proteomes" id="UP000504617">
    <property type="component" value="Unplaced"/>
</dbReference>
<evidence type="ECO:0000259" key="8">
    <source>
        <dbReference type="PROSITE" id="PS50209"/>
    </source>
</evidence>
<dbReference type="SUPFAM" id="SSF47986">
    <property type="entry name" value="DEATH domain"/>
    <property type="match status" value="1"/>
</dbReference>
<comment type="subcellular location">
    <subcellularLocation>
        <location evidence="2">Cytoplasm</location>
    </subcellularLocation>
</comment>
<dbReference type="GO" id="GO:0042981">
    <property type="term" value="P:regulation of apoptotic process"/>
    <property type="evidence" value="ECO:0007669"/>
    <property type="project" value="InterPro"/>
</dbReference>
<dbReference type="Gene3D" id="1.10.8.10">
    <property type="entry name" value="DNA helicase RuvA subunit, C-terminal domain"/>
    <property type="match status" value="1"/>
</dbReference>
<comment type="catalytic activity">
    <reaction evidence="1">
        <text>S-ubiquitinyl-[E2 ubiquitin-conjugating enzyme]-L-cysteine + [acceptor protein]-L-lysine = [E2 ubiquitin-conjugating enzyme]-L-cysteine + N(6)-ubiquitinyl-[acceptor protein]-L-lysine.</text>
        <dbReference type="EC" id="2.3.2.27"/>
    </reaction>
</comment>
<evidence type="ECO:0000256" key="6">
    <source>
        <dbReference type="ARBA" id="ARBA00022737"/>
    </source>
</evidence>
<sequence length="165" mass="18793">MKTPMVEAVLEMGFSRRLVKQTIQSKILTTGENYRTVNDLVSDLISAEEEKKEEEKEDPPEKITSDLALIRKNRMALFQRLTCTLPILESLLSSKVISDQEHQVIKQKTQTSLQARELIDTILVKGNSAADIFRNCLQECDPALYKDLFVEKNMTYIPTEDVSGK</sequence>
<evidence type="ECO:0000313" key="10">
    <source>
        <dbReference type="RefSeq" id="XP_013922850.1"/>
    </source>
</evidence>
<dbReference type="InterPro" id="IPR041933">
    <property type="entry name" value="BIRC2/BIRC3_UBA"/>
</dbReference>
<evidence type="ECO:0000256" key="1">
    <source>
        <dbReference type="ARBA" id="ARBA00000900"/>
    </source>
</evidence>
<evidence type="ECO:0000256" key="4">
    <source>
        <dbReference type="ARBA" id="ARBA00022490"/>
    </source>
</evidence>
<dbReference type="EC" id="2.3.2.27" evidence="3"/>
<accession>A0A6I9YG10</accession>
<dbReference type="InterPro" id="IPR001315">
    <property type="entry name" value="CARD"/>
</dbReference>
<evidence type="ECO:0000256" key="3">
    <source>
        <dbReference type="ARBA" id="ARBA00012483"/>
    </source>
</evidence>
<keyword evidence="4" id="KW-0963">Cytoplasm</keyword>
<dbReference type="RefSeq" id="XP_013922850.1">
    <property type="nucleotide sequence ID" value="XM_014067375.1"/>
</dbReference>
<name>A0A6I9YG10_9SAUR</name>
<evidence type="ECO:0000256" key="7">
    <source>
        <dbReference type="ARBA" id="ARBA00022786"/>
    </source>
</evidence>
<keyword evidence="5" id="KW-0808">Transferase</keyword>
<gene>
    <name evidence="10" type="primary">LOC106549669</name>
</gene>
<dbReference type="GO" id="GO:0043069">
    <property type="term" value="P:negative regulation of programmed cell death"/>
    <property type="evidence" value="ECO:0007669"/>
    <property type="project" value="UniProtKB-ARBA"/>
</dbReference>
<reference evidence="10" key="1">
    <citation type="submission" date="2025-08" db="UniProtKB">
        <authorList>
            <consortium name="RefSeq"/>
        </authorList>
    </citation>
    <scope>IDENTIFICATION</scope>
</reference>
<dbReference type="PROSITE" id="PS50209">
    <property type="entry name" value="CARD"/>
    <property type="match status" value="1"/>
</dbReference>
<dbReference type="InterPro" id="IPR048875">
    <property type="entry name" value="BIRC2-3-like_UBA"/>
</dbReference>
<organism evidence="9 10">
    <name type="scientific">Thamnophis sirtalis</name>
    <dbReference type="NCBI Taxonomy" id="35019"/>
    <lineage>
        <taxon>Eukaryota</taxon>
        <taxon>Metazoa</taxon>
        <taxon>Chordata</taxon>
        <taxon>Craniata</taxon>
        <taxon>Vertebrata</taxon>
        <taxon>Euteleostomi</taxon>
        <taxon>Lepidosauria</taxon>
        <taxon>Squamata</taxon>
        <taxon>Bifurcata</taxon>
        <taxon>Unidentata</taxon>
        <taxon>Episquamata</taxon>
        <taxon>Toxicofera</taxon>
        <taxon>Serpentes</taxon>
        <taxon>Colubroidea</taxon>
        <taxon>Colubridae</taxon>
        <taxon>Natricinae</taxon>
        <taxon>Thamnophis</taxon>
    </lineage>
</organism>
<keyword evidence="7" id="KW-0833">Ubl conjugation pathway</keyword>
<dbReference type="GO" id="GO:0061630">
    <property type="term" value="F:ubiquitin protein ligase activity"/>
    <property type="evidence" value="ECO:0007669"/>
    <property type="project" value="UniProtKB-EC"/>
</dbReference>
<evidence type="ECO:0000256" key="2">
    <source>
        <dbReference type="ARBA" id="ARBA00004496"/>
    </source>
</evidence>
<keyword evidence="6" id="KW-0677">Repeat</keyword>
<dbReference type="FunFam" id="1.10.8.10:FF:000084">
    <property type="entry name" value="E3 ubiquitin-protein ligase XIAP"/>
    <property type="match status" value="1"/>
</dbReference>
<dbReference type="CDD" id="cd14394">
    <property type="entry name" value="UBA_BIRC2_3"/>
    <property type="match status" value="1"/>
</dbReference>
<dbReference type="InterPro" id="IPR011029">
    <property type="entry name" value="DEATH-like_dom_sf"/>
</dbReference>
<dbReference type="GeneID" id="106549669"/>
<dbReference type="Pfam" id="PF00619">
    <property type="entry name" value="CARD"/>
    <property type="match status" value="1"/>
</dbReference>
<evidence type="ECO:0000256" key="5">
    <source>
        <dbReference type="ARBA" id="ARBA00022679"/>
    </source>
</evidence>